<evidence type="ECO:0000313" key="1">
    <source>
        <dbReference type="EMBL" id="MPM22321.1"/>
    </source>
</evidence>
<proteinExistence type="predicted"/>
<name>A0A644Y318_9ZZZZ</name>
<organism evidence="1">
    <name type="scientific">bioreactor metagenome</name>
    <dbReference type="NCBI Taxonomy" id="1076179"/>
    <lineage>
        <taxon>unclassified sequences</taxon>
        <taxon>metagenomes</taxon>
        <taxon>ecological metagenomes</taxon>
    </lineage>
</organism>
<comment type="caution">
    <text evidence="1">The sequence shown here is derived from an EMBL/GenBank/DDBJ whole genome shotgun (WGS) entry which is preliminary data.</text>
</comment>
<reference evidence="1" key="1">
    <citation type="submission" date="2019-08" db="EMBL/GenBank/DDBJ databases">
        <authorList>
            <person name="Kucharzyk K."/>
            <person name="Murdoch R.W."/>
            <person name="Higgins S."/>
            <person name="Loffler F."/>
        </authorList>
    </citation>
    <scope>NUCLEOTIDE SEQUENCE</scope>
</reference>
<dbReference type="EMBL" id="VSSQ01003783">
    <property type="protein sequence ID" value="MPM22321.1"/>
    <property type="molecule type" value="Genomic_DNA"/>
</dbReference>
<sequence>MKLLHTKLPEFIKKMQVAAATKGKTPKEINIMGLENLRSAKMQSLRTGRIEHAVGEIAALDNVERMELIMIPRIPETMQTIIVKGIDKDGKCQKAILEIVNVLHPTEEAYLLDCELENVEDRRPAIGNH</sequence>
<accession>A0A644Y318</accession>
<dbReference type="AlphaFoldDB" id="A0A644Y318"/>
<gene>
    <name evidence="1" type="ORF">SDC9_68773</name>
</gene>
<protein>
    <submittedName>
        <fullName evidence="1">Uncharacterized protein</fullName>
    </submittedName>
</protein>